<sequence>MTQAGVCDNTNDVSYRLHHAAAIATHANNAVRLRKGPTKRRESWERGLVMLREKQFLDVSAEEYQASGNANKGVSCSKGPIAKIAYSLRGPEAANALTPSRVTGKLSSKRGSNNDTATADSLKAGSSRLVEVENSGQAVMGAATAQSQGRGNHKDTHKMPRELMGTSISARERKPSPGRGNEEHHPFEDQVAALHLRYTRTARARPSCRDLVKNTSESAPSPRKQAPSRVAEVETSVAGRAATSNSERKHQADVRKRTSTQECQWLSPNMLKELNKNRDYERQYQRDEEEWEARVDGEQGKRWEEEREGRDEGKRERRVSGKCKRQEVTVVTGGEAAARW</sequence>
<feature type="compositionally biased region" description="Polar residues" evidence="1">
    <location>
        <begin position="99"/>
        <end position="119"/>
    </location>
</feature>
<dbReference type="InParanoid" id="A0A165NIX0"/>
<keyword evidence="3" id="KW-1185">Reference proteome</keyword>
<accession>A0A165NIX0</accession>
<reference evidence="2 3" key="1">
    <citation type="journal article" date="2016" name="Mol. Biol. Evol.">
        <title>Comparative Genomics of Early-Diverging Mushroom-Forming Fungi Provides Insights into the Origins of Lignocellulose Decay Capabilities.</title>
        <authorList>
            <person name="Nagy L.G."/>
            <person name="Riley R."/>
            <person name="Tritt A."/>
            <person name="Adam C."/>
            <person name="Daum C."/>
            <person name="Floudas D."/>
            <person name="Sun H."/>
            <person name="Yadav J.S."/>
            <person name="Pangilinan J."/>
            <person name="Larsson K.H."/>
            <person name="Matsuura K."/>
            <person name="Barry K."/>
            <person name="Labutti K."/>
            <person name="Kuo R."/>
            <person name="Ohm R.A."/>
            <person name="Bhattacharya S.S."/>
            <person name="Shirouzu T."/>
            <person name="Yoshinaga Y."/>
            <person name="Martin F.M."/>
            <person name="Grigoriev I.V."/>
            <person name="Hibbett D.S."/>
        </authorList>
    </citation>
    <scope>NUCLEOTIDE SEQUENCE [LARGE SCALE GENOMIC DNA]</scope>
    <source>
        <strain evidence="2 3">HHB12029</strain>
    </source>
</reference>
<feature type="compositionally biased region" description="Basic and acidic residues" evidence="1">
    <location>
        <begin position="278"/>
        <end position="327"/>
    </location>
</feature>
<evidence type="ECO:0000256" key="1">
    <source>
        <dbReference type="SAM" id="MobiDB-lite"/>
    </source>
</evidence>
<evidence type="ECO:0000313" key="3">
    <source>
        <dbReference type="Proteomes" id="UP000077266"/>
    </source>
</evidence>
<evidence type="ECO:0000313" key="2">
    <source>
        <dbReference type="EMBL" id="KZW00813.1"/>
    </source>
</evidence>
<feature type="region of interest" description="Disordered" evidence="1">
    <location>
        <begin position="99"/>
        <end position="126"/>
    </location>
</feature>
<protein>
    <submittedName>
        <fullName evidence="2">Uncharacterized protein</fullName>
    </submittedName>
</protein>
<gene>
    <name evidence="2" type="ORF">EXIGLDRAFT_694780</name>
</gene>
<feature type="compositionally biased region" description="Basic and acidic residues" evidence="1">
    <location>
        <begin position="246"/>
        <end position="256"/>
    </location>
</feature>
<name>A0A165NIX0_EXIGL</name>
<dbReference type="EMBL" id="KV425898">
    <property type="protein sequence ID" value="KZW00813.1"/>
    <property type="molecule type" value="Genomic_DNA"/>
</dbReference>
<dbReference type="Proteomes" id="UP000077266">
    <property type="component" value="Unassembled WGS sequence"/>
</dbReference>
<organism evidence="2 3">
    <name type="scientific">Exidia glandulosa HHB12029</name>
    <dbReference type="NCBI Taxonomy" id="1314781"/>
    <lineage>
        <taxon>Eukaryota</taxon>
        <taxon>Fungi</taxon>
        <taxon>Dikarya</taxon>
        <taxon>Basidiomycota</taxon>
        <taxon>Agaricomycotina</taxon>
        <taxon>Agaricomycetes</taxon>
        <taxon>Auriculariales</taxon>
        <taxon>Exidiaceae</taxon>
        <taxon>Exidia</taxon>
    </lineage>
</organism>
<feature type="compositionally biased region" description="Basic and acidic residues" evidence="1">
    <location>
        <begin position="170"/>
        <end position="187"/>
    </location>
</feature>
<dbReference type="AlphaFoldDB" id="A0A165NIX0"/>
<feature type="region of interest" description="Disordered" evidence="1">
    <location>
        <begin position="142"/>
        <end position="187"/>
    </location>
</feature>
<proteinExistence type="predicted"/>
<feature type="compositionally biased region" description="Basic and acidic residues" evidence="1">
    <location>
        <begin position="152"/>
        <end position="161"/>
    </location>
</feature>
<feature type="region of interest" description="Disordered" evidence="1">
    <location>
        <begin position="278"/>
        <end position="340"/>
    </location>
</feature>
<feature type="region of interest" description="Disordered" evidence="1">
    <location>
        <begin position="205"/>
        <end position="260"/>
    </location>
</feature>